<dbReference type="Proteomes" id="UP001370490">
    <property type="component" value="Unassembled WGS sequence"/>
</dbReference>
<dbReference type="Gene3D" id="3.30.40.10">
    <property type="entry name" value="Zinc/RING finger domain, C3HC4 (zinc finger)"/>
    <property type="match status" value="1"/>
</dbReference>
<dbReference type="InterPro" id="IPR013083">
    <property type="entry name" value="Znf_RING/FYVE/PHD"/>
</dbReference>
<dbReference type="EMBL" id="JBAMMX010000022">
    <property type="protein sequence ID" value="KAK6919136.1"/>
    <property type="molecule type" value="Genomic_DNA"/>
</dbReference>
<keyword evidence="4 9" id="KW-0863">Zinc-finger</keyword>
<dbReference type="GO" id="GO:0008270">
    <property type="term" value="F:zinc ion binding"/>
    <property type="evidence" value="ECO:0007669"/>
    <property type="project" value="UniProtKB-KW"/>
</dbReference>
<gene>
    <name evidence="13" type="ORF">RJ641_017558</name>
</gene>
<keyword evidence="7 11" id="KW-0472">Membrane</keyword>
<dbReference type="Pfam" id="PF13639">
    <property type="entry name" value="zf-RING_2"/>
    <property type="match status" value="1"/>
</dbReference>
<dbReference type="PANTHER" id="PTHR46539">
    <property type="entry name" value="E3 UBIQUITIN-PROTEIN LIGASE ATL42"/>
    <property type="match status" value="1"/>
</dbReference>
<keyword evidence="6 11" id="KW-1133">Transmembrane helix</keyword>
<evidence type="ECO:0000313" key="13">
    <source>
        <dbReference type="EMBL" id="KAK6919136.1"/>
    </source>
</evidence>
<proteinExistence type="inferred from homology"/>
<evidence type="ECO:0000256" key="2">
    <source>
        <dbReference type="ARBA" id="ARBA00022692"/>
    </source>
</evidence>
<comment type="subcellular location">
    <subcellularLocation>
        <location evidence="1">Membrane</location>
    </subcellularLocation>
</comment>
<name>A0AAN8UWY9_9MAGN</name>
<keyword evidence="5" id="KW-0862">Zinc</keyword>
<dbReference type="PANTHER" id="PTHR46539:SF2">
    <property type="entry name" value="RING-H2 FINGER PROTEIN ATL43"/>
    <property type="match status" value="1"/>
</dbReference>
<dbReference type="GO" id="GO:0016020">
    <property type="term" value="C:membrane"/>
    <property type="evidence" value="ECO:0007669"/>
    <property type="project" value="UniProtKB-SubCell"/>
</dbReference>
<keyword evidence="3" id="KW-0479">Metal-binding</keyword>
<evidence type="ECO:0000256" key="4">
    <source>
        <dbReference type="ARBA" id="ARBA00022771"/>
    </source>
</evidence>
<evidence type="ECO:0000256" key="6">
    <source>
        <dbReference type="ARBA" id="ARBA00022989"/>
    </source>
</evidence>
<evidence type="ECO:0000256" key="10">
    <source>
        <dbReference type="SAM" id="MobiDB-lite"/>
    </source>
</evidence>
<evidence type="ECO:0000313" key="14">
    <source>
        <dbReference type="Proteomes" id="UP001370490"/>
    </source>
</evidence>
<keyword evidence="2 11" id="KW-0812">Transmembrane</keyword>
<protein>
    <submittedName>
        <fullName evidence="13">Zinc finger, RING-type</fullName>
    </submittedName>
</protein>
<dbReference type="InterPro" id="IPR001841">
    <property type="entry name" value="Znf_RING"/>
</dbReference>
<comment type="caution">
    <text evidence="13">The sequence shown here is derived from an EMBL/GenBank/DDBJ whole genome shotgun (WGS) entry which is preliminary data.</text>
</comment>
<evidence type="ECO:0000256" key="5">
    <source>
        <dbReference type="ARBA" id="ARBA00022833"/>
    </source>
</evidence>
<sequence>MGIGDSYFEIVTLILYFCIWVPLVFIKKTFLSTIGFSSHASWNHSPESTGKDEAHKLLDLQVLKFQDCKLSSSNDDEGEKCSICLEEFGMEDEVSQLPKCDHVFHVQCVGQWFDWNQLMPCPLCRSHFLDEDNFKYVQICVEIGLSTALVPQIRNQKWVQHVEYQGLHLICFSYGQVGHSKNSVEMGAKSLLSSTTPQFQWPLVLKEFLKQRWDLGLGCNFSENQGRHSVDFTLADEDNSSPTLVSSLAKPAFTLVGRHRGPKPIETGNESQKSKRIHPGPSKLSVPLSCCQAELPCWDRVLKCSKPLARALGLRLNPLSDQ</sequence>
<evidence type="ECO:0000259" key="12">
    <source>
        <dbReference type="PROSITE" id="PS50089"/>
    </source>
</evidence>
<evidence type="ECO:0000256" key="7">
    <source>
        <dbReference type="ARBA" id="ARBA00023136"/>
    </source>
</evidence>
<reference evidence="13 14" key="1">
    <citation type="submission" date="2023-12" db="EMBL/GenBank/DDBJ databases">
        <title>A high-quality genome assembly for Dillenia turbinata (Dilleniales).</title>
        <authorList>
            <person name="Chanderbali A."/>
        </authorList>
    </citation>
    <scope>NUCLEOTIDE SEQUENCE [LARGE SCALE GENOMIC DNA]</scope>
    <source>
        <strain evidence="13">LSX21</strain>
        <tissue evidence="13">Leaf</tissue>
    </source>
</reference>
<organism evidence="13 14">
    <name type="scientific">Dillenia turbinata</name>
    <dbReference type="NCBI Taxonomy" id="194707"/>
    <lineage>
        <taxon>Eukaryota</taxon>
        <taxon>Viridiplantae</taxon>
        <taxon>Streptophyta</taxon>
        <taxon>Embryophyta</taxon>
        <taxon>Tracheophyta</taxon>
        <taxon>Spermatophyta</taxon>
        <taxon>Magnoliopsida</taxon>
        <taxon>eudicotyledons</taxon>
        <taxon>Gunneridae</taxon>
        <taxon>Pentapetalae</taxon>
        <taxon>Dilleniales</taxon>
        <taxon>Dilleniaceae</taxon>
        <taxon>Dillenia</taxon>
    </lineage>
</organism>
<evidence type="ECO:0000256" key="11">
    <source>
        <dbReference type="SAM" id="Phobius"/>
    </source>
</evidence>
<feature type="region of interest" description="Disordered" evidence="10">
    <location>
        <begin position="259"/>
        <end position="284"/>
    </location>
</feature>
<dbReference type="SUPFAM" id="SSF57850">
    <property type="entry name" value="RING/U-box"/>
    <property type="match status" value="1"/>
</dbReference>
<dbReference type="PROSITE" id="PS50089">
    <property type="entry name" value="ZF_RING_2"/>
    <property type="match status" value="1"/>
</dbReference>
<accession>A0AAN8UWY9</accession>
<comment type="similarity">
    <text evidence="8">Belongs to the RING-type zinc finger family. ATL subfamily.</text>
</comment>
<keyword evidence="14" id="KW-1185">Reference proteome</keyword>
<feature type="transmembrane region" description="Helical" evidence="11">
    <location>
        <begin position="6"/>
        <end position="26"/>
    </location>
</feature>
<evidence type="ECO:0000256" key="9">
    <source>
        <dbReference type="PROSITE-ProRule" id="PRU00175"/>
    </source>
</evidence>
<feature type="domain" description="RING-type" evidence="12">
    <location>
        <begin position="81"/>
        <end position="125"/>
    </location>
</feature>
<evidence type="ECO:0000256" key="8">
    <source>
        <dbReference type="ARBA" id="ARBA00024209"/>
    </source>
</evidence>
<evidence type="ECO:0000256" key="3">
    <source>
        <dbReference type="ARBA" id="ARBA00022723"/>
    </source>
</evidence>
<dbReference type="AlphaFoldDB" id="A0AAN8UWY9"/>
<evidence type="ECO:0000256" key="1">
    <source>
        <dbReference type="ARBA" id="ARBA00004370"/>
    </source>
</evidence>
<dbReference type="SMART" id="SM00184">
    <property type="entry name" value="RING"/>
    <property type="match status" value="1"/>
</dbReference>